<proteinExistence type="inferred from homology"/>
<keyword evidence="7" id="KW-0813">Transport</keyword>
<comment type="caution">
    <text evidence="7">Lacks conserved residue(s) required for the propagation of feature annotation.</text>
</comment>
<dbReference type="RefSeq" id="WP_377211047.1">
    <property type="nucleotide sequence ID" value="NZ_JBHTJV010000002.1"/>
</dbReference>
<evidence type="ECO:0000256" key="3">
    <source>
        <dbReference type="ARBA" id="ARBA00022519"/>
    </source>
</evidence>
<feature type="transmembrane region" description="Helical" evidence="7">
    <location>
        <begin position="238"/>
        <end position="254"/>
    </location>
</feature>
<reference evidence="10" key="1">
    <citation type="journal article" date="2019" name="Int. J. Syst. Evol. Microbiol.">
        <title>The Global Catalogue of Microorganisms (GCM) 10K type strain sequencing project: providing services to taxonomists for standard genome sequencing and annotation.</title>
        <authorList>
            <consortium name="The Broad Institute Genomics Platform"/>
            <consortium name="The Broad Institute Genome Sequencing Center for Infectious Disease"/>
            <person name="Wu L."/>
            <person name="Ma J."/>
        </authorList>
    </citation>
    <scope>NUCLEOTIDE SEQUENCE [LARGE SCALE GENOMIC DNA]</scope>
    <source>
        <strain evidence="10">CCUG 60023</strain>
    </source>
</reference>
<protein>
    <recommendedName>
        <fullName evidence="7">TRAP transporter large permease protein</fullName>
    </recommendedName>
</protein>
<comment type="subcellular location">
    <subcellularLocation>
        <location evidence="1 7">Cell inner membrane</location>
        <topology evidence="1 7">Multi-pass membrane protein</topology>
    </subcellularLocation>
</comment>
<evidence type="ECO:0000256" key="5">
    <source>
        <dbReference type="ARBA" id="ARBA00022989"/>
    </source>
</evidence>
<evidence type="ECO:0000256" key="2">
    <source>
        <dbReference type="ARBA" id="ARBA00022475"/>
    </source>
</evidence>
<evidence type="ECO:0000313" key="9">
    <source>
        <dbReference type="EMBL" id="MFD0915197.1"/>
    </source>
</evidence>
<dbReference type="InterPro" id="IPR004681">
    <property type="entry name" value="TRAP_DctM"/>
</dbReference>
<evidence type="ECO:0000256" key="7">
    <source>
        <dbReference type="RuleBase" id="RU369079"/>
    </source>
</evidence>
<evidence type="ECO:0000313" key="10">
    <source>
        <dbReference type="Proteomes" id="UP001597101"/>
    </source>
</evidence>
<feature type="transmembrane region" description="Helical" evidence="7">
    <location>
        <begin position="396"/>
        <end position="418"/>
    </location>
</feature>
<comment type="similarity">
    <text evidence="7">Belongs to the TRAP transporter large permease family.</text>
</comment>
<keyword evidence="4 7" id="KW-0812">Transmembrane</keyword>
<name>A0ABW3F9V5_9HYPH</name>
<keyword evidence="2" id="KW-1003">Cell membrane</keyword>
<feature type="domain" description="TRAP C4-dicarboxylate transport system permease DctM subunit" evidence="8">
    <location>
        <begin position="8"/>
        <end position="412"/>
    </location>
</feature>
<evidence type="ECO:0000256" key="1">
    <source>
        <dbReference type="ARBA" id="ARBA00004429"/>
    </source>
</evidence>
<keyword evidence="5 7" id="KW-1133">Transmembrane helix</keyword>
<dbReference type="NCBIfam" id="TIGR00786">
    <property type="entry name" value="dctM"/>
    <property type="match status" value="1"/>
</dbReference>
<dbReference type="EMBL" id="JBHTJV010000002">
    <property type="protein sequence ID" value="MFD0915197.1"/>
    <property type="molecule type" value="Genomic_DNA"/>
</dbReference>
<gene>
    <name evidence="9" type="ORF">ACFQ14_02135</name>
</gene>
<dbReference type="PIRSF" id="PIRSF006066">
    <property type="entry name" value="HI0050"/>
    <property type="match status" value="1"/>
</dbReference>
<comment type="function">
    <text evidence="7">Part of the tripartite ATP-independent periplasmic (TRAP) transport system.</text>
</comment>
<dbReference type="Pfam" id="PF06808">
    <property type="entry name" value="DctM"/>
    <property type="match status" value="1"/>
</dbReference>
<evidence type="ECO:0000256" key="6">
    <source>
        <dbReference type="ARBA" id="ARBA00023136"/>
    </source>
</evidence>
<feature type="transmembrane region" description="Helical" evidence="7">
    <location>
        <begin position="311"/>
        <end position="342"/>
    </location>
</feature>
<evidence type="ECO:0000259" key="8">
    <source>
        <dbReference type="Pfam" id="PF06808"/>
    </source>
</evidence>
<feature type="transmembrane region" description="Helical" evidence="7">
    <location>
        <begin position="133"/>
        <end position="156"/>
    </location>
</feature>
<sequence>MAWAVISILIVLICIGVPIGFAIMVTALSVMVISDVNLLRLPVQMFSGTQNLVLLAIPLFILMGELMGATSISARMINFASALVGWMRGGLSHVNVVTSMFMAEMSGSAVADAAVMSKIFVPEMERKGYPRPYAAAITAASATLGIIIPPSIPMVLYAVTTNTSPKDLFLAGIVPGILLGGAFMVTAWLFAKRDNHPREARFELTVLWATFKAALIPLLIPIIVVGGLIAGAYTPTEAAAIGVVIAMIFGFVISRDLTIPKFYELLVTTTRQTATVMMIIAGSAVLGVYLANEQVPQQIAQALGGASDIFWVQLILINLFLLILGMFLHASAAIIVVVPLLLPLAVKMGIDPIHFGIIVCLNLGIGQQTPPVASVLLTVCSATGVPIEKVMVYGKWFIATMFVVLMIVSFTPTTALWWR</sequence>
<organism evidence="9 10">
    <name type="scientific">Pseudahrensia aquimaris</name>
    <dbReference type="NCBI Taxonomy" id="744461"/>
    <lineage>
        <taxon>Bacteria</taxon>
        <taxon>Pseudomonadati</taxon>
        <taxon>Pseudomonadota</taxon>
        <taxon>Alphaproteobacteria</taxon>
        <taxon>Hyphomicrobiales</taxon>
        <taxon>Ahrensiaceae</taxon>
        <taxon>Pseudahrensia</taxon>
    </lineage>
</organism>
<keyword evidence="6 7" id="KW-0472">Membrane</keyword>
<feature type="transmembrane region" description="Helical" evidence="7">
    <location>
        <begin position="211"/>
        <end position="232"/>
    </location>
</feature>
<keyword evidence="3 7" id="KW-0997">Cell inner membrane</keyword>
<feature type="transmembrane region" description="Helical" evidence="7">
    <location>
        <begin position="168"/>
        <end position="190"/>
    </location>
</feature>
<feature type="transmembrane region" description="Helical" evidence="7">
    <location>
        <begin position="52"/>
        <end position="77"/>
    </location>
</feature>
<feature type="transmembrane region" description="Helical" evidence="7">
    <location>
        <begin position="6"/>
        <end position="31"/>
    </location>
</feature>
<comment type="subunit">
    <text evidence="7">The complex comprises the extracytoplasmic solute receptor protein and the two transmembrane proteins.</text>
</comment>
<keyword evidence="10" id="KW-1185">Reference proteome</keyword>
<accession>A0ABW3F9V5</accession>
<evidence type="ECO:0000256" key="4">
    <source>
        <dbReference type="ARBA" id="ARBA00022692"/>
    </source>
</evidence>
<dbReference type="InterPro" id="IPR010656">
    <property type="entry name" value="DctM"/>
</dbReference>
<feature type="transmembrane region" description="Helical" evidence="7">
    <location>
        <begin position="274"/>
        <end position="291"/>
    </location>
</feature>
<comment type="caution">
    <text evidence="9">The sequence shown here is derived from an EMBL/GenBank/DDBJ whole genome shotgun (WGS) entry which is preliminary data.</text>
</comment>
<dbReference type="PANTHER" id="PTHR33362">
    <property type="entry name" value="SIALIC ACID TRAP TRANSPORTER PERMEASE PROTEIN SIAT-RELATED"/>
    <property type="match status" value="1"/>
</dbReference>
<dbReference type="Proteomes" id="UP001597101">
    <property type="component" value="Unassembled WGS sequence"/>
</dbReference>